<evidence type="ECO:0000313" key="7">
    <source>
        <dbReference type="Proteomes" id="UP000198885"/>
    </source>
</evidence>
<evidence type="ECO:0000256" key="3">
    <source>
        <dbReference type="ARBA" id="ARBA00022989"/>
    </source>
</evidence>
<evidence type="ECO:0000256" key="4">
    <source>
        <dbReference type="ARBA" id="ARBA00023136"/>
    </source>
</evidence>
<protein>
    <recommendedName>
        <fullName evidence="5">Probable membrane transporter protein</fullName>
    </recommendedName>
</protein>
<dbReference type="RefSeq" id="WP_235859881.1">
    <property type="nucleotide sequence ID" value="NZ_FOGU01000008.1"/>
</dbReference>
<keyword evidence="3 5" id="KW-1133">Transmembrane helix</keyword>
<feature type="transmembrane region" description="Helical" evidence="5">
    <location>
        <begin position="229"/>
        <end position="248"/>
    </location>
</feature>
<evidence type="ECO:0000256" key="1">
    <source>
        <dbReference type="ARBA" id="ARBA00004141"/>
    </source>
</evidence>
<dbReference type="EMBL" id="FOGU01000008">
    <property type="protein sequence ID" value="SES24567.1"/>
    <property type="molecule type" value="Genomic_DNA"/>
</dbReference>
<keyword evidence="4 5" id="KW-0472">Membrane</keyword>
<evidence type="ECO:0000256" key="2">
    <source>
        <dbReference type="ARBA" id="ARBA00022692"/>
    </source>
</evidence>
<dbReference type="STRING" id="641238.SAMN04490244_10860"/>
<dbReference type="GO" id="GO:0005886">
    <property type="term" value="C:plasma membrane"/>
    <property type="evidence" value="ECO:0007669"/>
    <property type="project" value="UniProtKB-SubCell"/>
</dbReference>
<gene>
    <name evidence="6" type="ORF">SAMN04490244_10860</name>
</gene>
<comment type="similarity">
    <text evidence="5">Belongs to the 4-toluene sulfonate uptake permease (TSUP) (TC 2.A.102) family.</text>
</comment>
<dbReference type="Pfam" id="PF01925">
    <property type="entry name" value="TauE"/>
    <property type="match status" value="1"/>
</dbReference>
<comment type="subcellular location">
    <subcellularLocation>
        <location evidence="5">Cell membrane</location>
        <topology evidence="5">Multi-pass membrane protein</topology>
    </subcellularLocation>
    <subcellularLocation>
        <location evidence="1">Membrane</location>
        <topology evidence="1">Multi-pass membrane protein</topology>
    </subcellularLocation>
</comment>
<feature type="transmembrane region" description="Helical" evidence="5">
    <location>
        <begin position="40"/>
        <end position="61"/>
    </location>
</feature>
<feature type="transmembrane region" description="Helical" evidence="5">
    <location>
        <begin position="12"/>
        <end position="33"/>
    </location>
</feature>
<feature type="transmembrane region" description="Helical" evidence="5">
    <location>
        <begin position="133"/>
        <end position="156"/>
    </location>
</feature>
<keyword evidence="5" id="KW-1003">Cell membrane</keyword>
<organism evidence="6 7">
    <name type="scientific">Tranquillimonas rosea</name>
    <dbReference type="NCBI Taxonomy" id="641238"/>
    <lineage>
        <taxon>Bacteria</taxon>
        <taxon>Pseudomonadati</taxon>
        <taxon>Pseudomonadota</taxon>
        <taxon>Alphaproteobacteria</taxon>
        <taxon>Rhodobacterales</taxon>
        <taxon>Roseobacteraceae</taxon>
        <taxon>Tranquillimonas</taxon>
    </lineage>
</organism>
<proteinExistence type="inferred from homology"/>
<sequence length="249" mass="25525">MSPLDLLPPDVGGAAFAVMLMVSFAGSFITIAFGIGGGGLVLAVLASLLPPAALIPVHGAVQFGSNVTRAGLLLGQVSWRTVPGFAVGAVVGAALGGVVVVDLPPGLVQAGVGAFLIWTIVARPPAWLTRWPWLAGGVSTFLTMFFGATGLFVAGFTRSLGLPRHGYVATHATLMTLQHGLKIAMFGLLGFAFGTWAALALALIAAGFAGTLCGRLVLNRITDTAFRRVLDVILVLISLRLIWAGLVAG</sequence>
<feature type="transmembrane region" description="Helical" evidence="5">
    <location>
        <begin position="107"/>
        <end position="127"/>
    </location>
</feature>
<dbReference type="Proteomes" id="UP000198885">
    <property type="component" value="Unassembled WGS sequence"/>
</dbReference>
<feature type="transmembrane region" description="Helical" evidence="5">
    <location>
        <begin position="81"/>
        <end position="100"/>
    </location>
</feature>
<accession>A0A1H9VT55</accession>
<evidence type="ECO:0000256" key="5">
    <source>
        <dbReference type="RuleBase" id="RU363041"/>
    </source>
</evidence>
<dbReference type="InterPro" id="IPR002781">
    <property type="entry name" value="TM_pro_TauE-like"/>
</dbReference>
<keyword evidence="2 5" id="KW-0812">Transmembrane</keyword>
<dbReference type="AlphaFoldDB" id="A0A1H9VT55"/>
<keyword evidence="7" id="KW-1185">Reference proteome</keyword>
<evidence type="ECO:0000313" key="6">
    <source>
        <dbReference type="EMBL" id="SES24567.1"/>
    </source>
</evidence>
<name>A0A1H9VT55_9RHOB</name>
<reference evidence="6 7" key="1">
    <citation type="submission" date="2016-10" db="EMBL/GenBank/DDBJ databases">
        <authorList>
            <person name="de Groot N.N."/>
        </authorList>
    </citation>
    <scope>NUCLEOTIDE SEQUENCE [LARGE SCALE GENOMIC DNA]</scope>
    <source>
        <strain evidence="6 7">DSM 23042</strain>
    </source>
</reference>